<reference evidence="2" key="1">
    <citation type="submission" date="2021-01" db="EMBL/GenBank/DDBJ databases">
        <authorList>
            <person name="Corre E."/>
            <person name="Pelletier E."/>
            <person name="Niang G."/>
            <person name="Scheremetjew M."/>
            <person name="Finn R."/>
            <person name="Kale V."/>
            <person name="Holt S."/>
            <person name="Cochrane G."/>
            <person name="Meng A."/>
            <person name="Brown T."/>
            <person name="Cohen L."/>
        </authorList>
    </citation>
    <scope>NUCLEOTIDE SEQUENCE</scope>
    <source>
        <strain evidence="2">Pop2</strain>
    </source>
</reference>
<proteinExistence type="predicted"/>
<evidence type="ECO:0000259" key="1">
    <source>
        <dbReference type="Pfam" id="PF00535"/>
    </source>
</evidence>
<dbReference type="Pfam" id="PF00535">
    <property type="entry name" value="Glycos_transf_2"/>
    <property type="match status" value="1"/>
</dbReference>
<sequence length="384" mass="42570">MRNTRNASASHEWIKQNDDTNKYAKKELRQMSFLARSRTRFAVFLSTGVLLLIFLVSSSSSQGDTIFSVTSGQRGRGLRNILNYGSKPTAVETVEDSILQDQEIKHSIPQSQTKQEQKVCYSFPDGAAKSKKIEALSTSNDDIKITAIILTYKKHEALARLLPSLLFQELSNFEVIIVDNGCLPETKQVIEDAFAAHDSCSEKQIPHNYLQLCDNPGYAAGNNAGAKLASATSKYILFLNDDIVLSKPEFVQRMIQLAENKKSAAAVGCKLVNAEGNELIEAGSVVFKDGSAAGYGRGRKDANAPEFSYPKPVDYVSGACLLIEKQVFMGYRSGDDFGFDGKTFPNYYEDTDLQMHIQHDLKREIWLQPNSVARHDEHGSFGSE</sequence>
<protein>
    <recommendedName>
        <fullName evidence="1">Glycosyltransferase 2-like domain-containing protein</fullName>
    </recommendedName>
</protein>
<accession>A0A7S2EV24</accession>
<dbReference type="PANTHER" id="PTHR43179:SF7">
    <property type="entry name" value="RHAMNOSYLTRANSFERASE WBBL"/>
    <property type="match status" value="1"/>
</dbReference>
<gene>
    <name evidence="2" type="ORF">DBRI1063_LOCUS24654</name>
</gene>
<dbReference type="InterPro" id="IPR029044">
    <property type="entry name" value="Nucleotide-diphossugar_trans"/>
</dbReference>
<name>A0A7S2EV24_9STRA</name>
<organism evidence="2">
    <name type="scientific">Ditylum brightwellii</name>
    <dbReference type="NCBI Taxonomy" id="49249"/>
    <lineage>
        <taxon>Eukaryota</taxon>
        <taxon>Sar</taxon>
        <taxon>Stramenopiles</taxon>
        <taxon>Ochrophyta</taxon>
        <taxon>Bacillariophyta</taxon>
        <taxon>Mediophyceae</taxon>
        <taxon>Lithodesmiophycidae</taxon>
        <taxon>Lithodesmiales</taxon>
        <taxon>Lithodesmiaceae</taxon>
        <taxon>Ditylum</taxon>
    </lineage>
</organism>
<dbReference type="EMBL" id="HBGN01038568">
    <property type="protein sequence ID" value="CAD9356742.1"/>
    <property type="molecule type" value="Transcribed_RNA"/>
</dbReference>
<dbReference type="PANTHER" id="PTHR43179">
    <property type="entry name" value="RHAMNOSYLTRANSFERASE WBBL"/>
    <property type="match status" value="1"/>
</dbReference>
<dbReference type="AlphaFoldDB" id="A0A7S2EV24"/>
<dbReference type="Gene3D" id="3.90.550.10">
    <property type="entry name" value="Spore Coat Polysaccharide Biosynthesis Protein SpsA, Chain A"/>
    <property type="match status" value="1"/>
</dbReference>
<dbReference type="InterPro" id="IPR001173">
    <property type="entry name" value="Glyco_trans_2-like"/>
</dbReference>
<dbReference type="SUPFAM" id="SSF53448">
    <property type="entry name" value="Nucleotide-diphospho-sugar transferases"/>
    <property type="match status" value="1"/>
</dbReference>
<feature type="domain" description="Glycosyltransferase 2-like" evidence="1">
    <location>
        <begin position="147"/>
        <end position="278"/>
    </location>
</feature>
<evidence type="ECO:0000313" key="2">
    <source>
        <dbReference type="EMBL" id="CAD9356742.1"/>
    </source>
</evidence>